<keyword evidence="1 2" id="KW-0344">Guanine-nucleotide releasing factor</keyword>
<keyword evidence="6" id="KW-1185">Reference proteome</keyword>
<dbReference type="PANTHER" id="PTHR23113">
    <property type="entry name" value="GUANINE NUCLEOTIDE EXCHANGE FACTOR"/>
    <property type="match status" value="1"/>
</dbReference>
<proteinExistence type="predicted"/>
<evidence type="ECO:0000256" key="1">
    <source>
        <dbReference type="ARBA" id="ARBA00022658"/>
    </source>
</evidence>
<evidence type="ECO:0000313" key="6">
    <source>
        <dbReference type="Proteomes" id="UP000193498"/>
    </source>
</evidence>
<accession>A0A1Y1YDW2</accession>
<feature type="region of interest" description="Disordered" evidence="3">
    <location>
        <begin position="718"/>
        <end position="739"/>
    </location>
</feature>
<dbReference type="STRING" id="1314790.A0A1Y1YDW2"/>
<dbReference type="InterPro" id="IPR036964">
    <property type="entry name" value="RASGEF_cat_dom_sf"/>
</dbReference>
<evidence type="ECO:0000256" key="2">
    <source>
        <dbReference type="PROSITE-ProRule" id="PRU00168"/>
    </source>
</evidence>
<feature type="region of interest" description="Disordered" evidence="3">
    <location>
        <begin position="527"/>
        <end position="553"/>
    </location>
</feature>
<feature type="region of interest" description="Disordered" evidence="3">
    <location>
        <begin position="673"/>
        <end position="699"/>
    </location>
</feature>
<name>A0A1Y1YDW2_9FUNG</name>
<dbReference type="GO" id="GO:0005085">
    <property type="term" value="F:guanyl-nucleotide exchange factor activity"/>
    <property type="evidence" value="ECO:0007669"/>
    <property type="project" value="UniProtKB-KW"/>
</dbReference>
<dbReference type="OrthoDB" id="5597019at2759"/>
<dbReference type="PROSITE" id="PS50009">
    <property type="entry name" value="RASGEF_CAT"/>
    <property type="match status" value="1"/>
</dbReference>
<dbReference type="InterPro" id="IPR001895">
    <property type="entry name" value="RASGEF_cat_dom"/>
</dbReference>
<gene>
    <name evidence="5" type="ORF">K493DRAFT_282197</name>
</gene>
<dbReference type="Pfam" id="PF00617">
    <property type="entry name" value="RasGEF"/>
    <property type="match status" value="1"/>
</dbReference>
<dbReference type="InterPro" id="IPR008937">
    <property type="entry name" value="Ras-like_GEF"/>
</dbReference>
<reference evidence="5 6" key="1">
    <citation type="submission" date="2016-07" db="EMBL/GenBank/DDBJ databases">
        <title>Pervasive Adenine N6-methylation of Active Genes in Fungi.</title>
        <authorList>
            <consortium name="DOE Joint Genome Institute"/>
            <person name="Mondo S.J."/>
            <person name="Dannebaum R.O."/>
            <person name="Kuo R.C."/>
            <person name="Labutti K."/>
            <person name="Haridas S."/>
            <person name="Kuo A."/>
            <person name="Salamov A."/>
            <person name="Ahrendt S.R."/>
            <person name="Lipzen A."/>
            <person name="Sullivan W."/>
            <person name="Andreopoulos W.B."/>
            <person name="Clum A."/>
            <person name="Lindquist E."/>
            <person name="Daum C."/>
            <person name="Ramamoorthy G.K."/>
            <person name="Gryganskyi A."/>
            <person name="Culley D."/>
            <person name="Magnuson J.K."/>
            <person name="James T.Y."/>
            <person name="O'Malley M.A."/>
            <person name="Stajich J.E."/>
            <person name="Spatafora J.W."/>
            <person name="Visel A."/>
            <person name="Grigoriev I.V."/>
        </authorList>
    </citation>
    <scope>NUCLEOTIDE SEQUENCE [LARGE SCALE GENOMIC DNA]</scope>
    <source>
        <strain evidence="5 6">CBS 931.73</strain>
    </source>
</reference>
<dbReference type="Proteomes" id="UP000193498">
    <property type="component" value="Unassembled WGS sequence"/>
</dbReference>
<organism evidence="5 6">
    <name type="scientific">Basidiobolus meristosporus CBS 931.73</name>
    <dbReference type="NCBI Taxonomy" id="1314790"/>
    <lineage>
        <taxon>Eukaryota</taxon>
        <taxon>Fungi</taxon>
        <taxon>Fungi incertae sedis</taxon>
        <taxon>Zoopagomycota</taxon>
        <taxon>Entomophthoromycotina</taxon>
        <taxon>Basidiobolomycetes</taxon>
        <taxon>Basidiobolales</taxon>
        <taxon>Basidiobolaceae</taxon>
        <taxon>Basidiobolus</taxon>
    </lineage>
</organism>
<feature type="compositionally biased region" description="Low complexity" evidence="3">
    <location>
        <begin position="673"/>
        <end position="687"/>
    </location>
</feature>
<protein>
    <recommendedName>
        <fullName evidence="4">Ras-GEF domain-containing protein</fullName>
    </recommendedName>
</protein>
<evidence type="ECO:0000256" key="3">
    <source>
        <dbReference type="SAM" id="MobiDB-lite"/>
    </source>
</evidence>
<feature type="region of interest" description="Disordered" evidence="3">
    <location>
        <begin position="775"/>
        <end position="898"/>
    </location>
</feature>
<evidence type="ECO:0000313" key="5">
    <source>
        <dbReference type="EMBL" id="ORX96210.1"/>
    </source>
</evidence>
<dbReference type="PANTHER" id="PTHR23113:SF368">
    <property type="entry name" value="CELL DIVISION CONTROL PROTEIN 25"/>
    <property type="match status" value="1"/>
</dbReference>
<feature type="compositionally biased region" description="Low complexity" evidence="3">
    <location>
        <begin position="527"/>
        <end position="537"/>
    </location>
</feature>
<feature type="compositionally biased region" description="Basic and acidic residues" evidence="3">
    <location>
        <begin position="723"/>
        <end position="732"/>
    </location>
</feature>
<dbReference type="SUPFAM" id="SSF48366">
    <property type="entry name" value="Ras GEF"/>
    <property type="match status" value="1"/>
</dbReference>
<dbReference type="GO" id="GO:0007265">
    <property type="term" value="P:Ras protein signal transduction"/>
    <property type="evidence" value="ECO:0007669"/>
    <property type="project" value="TreeGrafter"/>
</dbReference>
<feature type="region of interest" description="Disordered" evidence="3">
    <location>
        <begin position="84"/>
        <end position="104"/>
    </location>
</feature>
<feature type="region of interest" description="Disordered" evidence="3">
    <location>
        <begin position="595"/>
        <end position="617"/>
    </location>
</feature>
<dbReference type="EMBL" id="MCFE01000159">
    <property type="protein sequence ID" value="ORX96210.1"/>
    <property type="molecule type" value="Genomic_DNA"/>
</dbReference>
<dbReference type="InParanoid" id="A0A1Y1YDW2"/>
<feature type="domain" description="Ras-GEF" evidence="4">
    <location>
        <begin position="346"/>
        <end position="602"/>
    </location>
</feature>
<dbReference type="SMART" id="SM00147">
    <property type="entry name" value="RasGEF"/>
    <property type="match status" value="1"/>
</dbReference>
<dbReference type="AlphaFoldDB" id="A0A1Y1YDW2"/>
<evidence type="ECO:0000259" key="4">
    <source>
        <dbReference type="PROSITE" id="PS50009"/>
    </source>
</evidence>
<dbReference type="InterPro" id="IPR023578">
    <property type="entry name" value="Ras_GEF_dom_sf"/>
</dbReference>
<dbReference type="Gene3D" id="1.10.840.10">
    <property type="entry name" value="Ras guanine-nucleotide exchange factors catalytic domain"/>
    <property type="match status" value="1"/>
</dbReference>
<sequence>MDEIQQLLTKASTSQGDGGFEEAYFLYLYALEVAANSLKTVVFENQVIIKKPRSVNHLFESCQKSVAGAQAIIQQHSINVDTHRRAFQPPPQSPQDTPQPDTNGKVEIQTTYQMTTPRKRVGTTKYLRRLAIVHDDSQPLPVFSDENYDWSCDDSDQSTTPNSPDQAVFSAISPPESPLFSTCDESPENRLFSAISPPESPNFHPHKAPVLSIPNNMILPQQTYIHIVPEGSVDPLNLVPAQADESVLETDHVPSIPKSPLLSSYHMLSEKLEAINTEMVALHNVCRTHATPTQDSEQPDTNQEDLAMFQKAQSLNVTITETQSTLGKINNLVQLATTSTTIYTFSPRLVAYQLTLIESALFQRIPPNAVLTHSPRSPHPAIVASTDFFNYLTRIIEISILSPVEASHRAQILNHWIRIASRLYDLNNFQTLKAVLSATGTPPVERLKRTWACIPKKSLSRLDSLRELMSEDNNYGKYREITIGGDMLSDTSASKHILPLTKPTIPFLGVFIMDITYLLAATKKSGANAATTTPGTPSVNPTKGKSNSTARLEEDPRVQTLLAVLRCYLAGPKYPPDPPPNFLKSKSKFFTFSTNSLSSENQGHPSGHERSVNGRRKKKELDSIYTTQQVILHHILCQLWMSERQVDEISKIREPKKGHDKPADRAAAFSFTSNTGSTLSTSSSYHSAMEEESNWEKQNTSGIRDALGTIKHHLHFNLGHSPSKYDHGESKLGSRKPSLPNLHRARYALGTPPAEGSPNYEFSFSGLEISSPIPLNTGIRHPMTSKVPRPSKSAESLRGLRKISSSGRLNHMLNPPPLPPPPPQLIREKSIGQEDSFPTEELMELLKQRRYDTSDREKPDSSKYPGQTGPTPVSTPTKSSKFSKRLKPLTRTIRNITN</sequence>
<dbReference type="GO" id="GO:0005886">
    <property type="term" value="C:plasma membrane"/>
    <property type="evidence" value="ECO:0007669"/>
    <property type="project" value="TreeGrafter"/>
</dbReference>
<feature type="compositionally biased region" description="Basic and acidic residues" evidence="3">
    <location>
        <begin position="844"/>
        <end position="861"/>
    </location>
</feature>
<feature type="compositionally biased region" description="Pro residues" evidence="3">
    <location>
        <begin position="814"/>
        <end position="824"/>
    </location>
</feature>
<comment type="caution">
    <text evidence="5">The sequence shown here is derived from an EMBL/GenBank/DDBJ whole genome shotgun (WGS) entry which is preliminary data.</text>
</comment>
<feature type="compositionally biased region" description="Polar residues" evidence="3">
    <location>
        <begin position="864"/>
        <end position="880"/>
    </location>
</feature>
<feature type="compositionally biased region" description="Polar residues" evidence="3">
    <location>
        <begin position="538"/>
        <end position="550"/>
    </location>
</feature>